<feature type="domain" description="HTH araC/xylS-type" evidence="4">
    <location>
        <begin position="179"/>
        <end position="261"/>
    </location>
</feature>
<keyword evidence="3" id="KW-0804">Transcription</keyword>
<keyword evidence="6" id="KW-1185">Reference proteome</keyword>
<evidence type="ECO:0000259" key="4">
    <source>
        <dbReference type="PROSITE" id="PS01124"/>
    </source>
</evidence>
<dbReference type="Proteomes" id="UP000481327">
    <property type="component" value="Unassembled WGS sequence"/>
</dbReference>
<evidence type="ECO:0000313" key="5">
    <source>
        <dbReference type="EMBL" id="MQT17002.1"/>
    </source>
</evidence>
<keyword evidence="1" id="KW-0805">Transcription regulation</keyword>
<evidence type="ECO:0000256" key="3">
    <source>
        <dbReference type="ARBA" id="ARBA00023163"/>
    </source>
</evidence>
<dbReference type="InterPro" id="IPR037923">
    <property type="entry name" value="HTH-like"/>
</dbReference>
<dbReference type="RefSeq" id="WP_152577432.1">
    <property type="nucleotide sequence ID" value="NZ_JAATJI010000001.1"/>
</dbReference>
<dbReference type="EMBL" id="WIOL01000002">
    <property type="protein sequence ID" value="MQT17002.1"/>
    <property type="molecule type" value="Genomic_DNA"/>
</dbReference>
<dbReference type="InterPro" id="IPR018060">
    <property type="entry name" value="HTH_AraC"/>
</dbReference>
<dbReference type="GO" id="GO:0043565">
    <property type="term" value="F:sequence-specific DNA binding"/>
    <property type="evidence" value="ECO:0007669"/>
    <property type="project" value="InterPro"/>
</dbReference>
<dbReference type="InterPro" id="IPR050204">
    <property type="entry name" value="AraC_XylS_family_regulators"/>
</dbReference>
<accession>A0A7C9KWX7</accession>
<evidence type="ECO:0000256" key="1">
    <source>
        <dbReference type="ARBA" id="ARBA00023015"/>
    </source>
</evidence>
<proteinExistence type="predicted"/>
<evidence type="ECO:0000313" key="6">
    <source>
        <dbReference type="Proteomes" id="UP000481327"/>
    </source>
</evidence>
<protein>
    <submittedName>
        <fullName evidence="5">Helix-turn-helix domain-containing protein</fullName>
    </submittedName>
</protein>
<organism evidence="5 6">
    <name type="scientific">Sandarakinorhabdus fusca</name>
    <dbReference type="NCBI Taxonomy" id="1439888"/>
    <lineage>
        <taxon>Bacteria</taxon>
        <taxon>Pseudomonadati</taxon>
        <taxon>Pseudomonadota</taxon>
        <taxon>Alphaproteobacteria</taxon>
        <taxon>Sphingomonadales</taxon>
        <taxon>Sphingosinicellaceae</taxon>
        <taxon>Sandarakinorhabdus</taxon>
    </lineage>
</organism>
<dbReference type="GO" id="GO:0003700">
    <property type="term" value="F:DNA-binding transcription factor activity"/>
    <property type="evidence" value="ECO:0007669"/>
    <property type="project" value="InterPro"/>
</dbReference>
<dbReference type="SMART" id="SM00342">
    <property type="entry name" value="HTH_ARAC"/>
    <property type="match status" value="1"/>
</dbReference>
<dbReference type="SUPFAM" id="SSF51215">
    <property type="entry name" value="Regulatory protein AraC"/>
    <property type="match status" value="1"/>
</dbReference>
<comment type="caution">
    <text evidence="5">The sequence shown here is derived from an EMBL/GenBank/DDBJ whole genome shotgun (WGS) entry which is preliminary data.</text>
</comment>
<dbReference type="Gene3D" id="1.10.10.60">
    <property type="entry name" value="Homeodomain-like"/>
    <property type="match status" value="2"/>
</dbReference>
<gene>
    <name evidence="5" type="ORF">F3168_06990</name>
</gene>
<dbReference type="PANTHER" id="PTHR46796">
    <property type="entry name" value="HTH-TYPE TRANSCRIPTIONAL ACTIVATOR RHAS-RELATED"/>
    <property type="match status" value="1"/>
</dbReference>
<dbReference type="PROSITE" id="PS01124">
    <property type="entry name" value="HTH_ARAC_FAMILY_2"/>
    <property type="match status" value="1"/>
</dbReference>
<dbReference type="OrthoDB" id="5492415at2"/>
<dbReference type="Pfam" id="PF12833">
    <property type="entry name" value="HTH_18"/>
    <property type="match status" value="1"/>
</dbReference>
<dbReference type="InterPro" id="IPR003313">
    <property type="entry name" value="AraC-bd"/>
</dbReference>
<name>A0A7C9KWX7_9SPHN</name>
<dbReference type="Pfam" id="PF02311">
    <property type="entry name" value="AraC_binding"/>
    <property type="match status" value="1"/>
</dbReference>
<sequence>MNRAAEDFSAFPASRHFPEIRRAASVSNWEVAHYHDTLEFNLVVAGRGAYFLEDRHYDLLPGTLVWLLPFQSHRLLRAPGLDMWVGALGERHYTPEMLAEVAQHPIKRLAANDAVALDRLFSHVSQDADAPAVYEVGMQYAVRSAIQIARNSAGPPPPVLHPAVTQALALLRADDAISNLSELAKRCRVSANYLAELLVSQTGRGFVEWRNIARLDRFQNFYPESEDLLTAALAAGFGSYTQFHRVFQDMIGTTPGHWARKRTESGPIKLPQMSQARDELTPGSQRLLWYNLSAVCLRTAGAWLAALLQGGVAPPPDGAAAGEAIASGCDELAALQALLPRLADELAETLPELAPRIRTVFAENDVFQQFVDTVGPMGADHRDLTNLAMVALAAHSLVANWSLLPTSEDMSRLLAFVRYRAALPSAAIDPNQRQEIAAGLIIQAQSLRNAWIGGSGSVSDAIATQVSETAHAAALRALGIDLRQTPLYGPLSPLEVA</sequence>
<reference evidence="5 6" key="1">
    <citation type="submission" date="2019-09" db="EMBL/GenBank/DDBJ databases">
        <title>Polymorphobacter sp. isolated from a lake in China.</title>
        <authorList>
            <person name="Liu Z."/>
        </authorList>
    </citation>
    <scope>NUCLEOTIDE SEQUENCE [LARGE SCALE GENOMIC DNA]</scope>
    <source>
        <strain evidence="5 6">D40P</strain>
    </source>
</reference>
<dbReference type="AlphaFoldDB" id="A0A7C9KWX7"/>
<evidence type="ECO:0000256" key="2">
    <source>
        <dbReference type="ARBA" id="ARBA00023125"/>
    </source>
</evidence>
<keyword evidence="2" id="KW-0238">DNA-binding</keyword>